<protein>
    <recommendedName>
        <fullName evidence="1">RGS domain-containing protein</fullName>
    </recommendedName>
</protein>
<dbReference type="PROSITE" id="PS50132">
    <property type="entry name" value="RGS"/>
    <property type="match status" value="1"/>
</dbReference>
<dbReference type="EMBL" id="SNXR01000011">
    <property type="protein sequence ID" value="TDP61016.1"/>
    <property type="molecule type" value="Genomic_DNA"/>
</dbReference>
<accession>A0A4R6QG52</accession>
<dbReference type="RefSeq" id="WP_133531968.1">
    <property type="nucleotide sequence ID" value="NZ_SNXR01000011.1"/>
</dbReference>
<dbReference type="AlphaFoldDB" id="A0A4R6QG52"/>
<evidence type="ECO:0000313" key="3">
    <source>
        <dbReference type="Proteomes" id="UP000295260"/>
    </source>
</evidence>
<evidence type="ECO:0000313" key="2">
    <source>
        <dbReference type="EMBL" id="TDP61016.1"/>
    </source>
</evidence>
<comment type="caution">
    <text evidence="2">The sequence shown here is derived from an EMBL/GenBank/DDBJ whole genome shotgun (WGS) entry which is preliminary data.</text>
</comment>
<dbReference type="InterPro" id="IPR016137">
    <property type="entry name" value="RGS"/>
</dbReference>
<gene>
    <name evidence="2" type="ORF">BC748_0624</name>
</gene>
<dbReference type="Proteomes" id="UP000295260">
    <property type="component" value="Unassembled WGS sequence"/>
</dbReference>
<dbReference type="OrthoDB" id="2846443at2"/>
<keyword evidence="3" id="KW-1185">Reference proteome</keyword>
<proteinExistence type="predicted"/>
<reference evidence="2 3" key="1">
    <citation type="submission" date="2019-03" db="EMBL/GenBank/DDBJ databases">
        <title>Genomic Encyclopedia of Archaeal and Bacterial Type Strains, Phase II (KMG-II): from individual species to whole genera.</title>
        <authorList>
            <person name="Goeker M."/>
        </authorList>
    </citation>
    <scope>NUCLEOTIDE SEQUENCE [LARGE SCALE GENOMIC DNA]</scope>
    <source>
        <strain evidence="2 3">DSM 25687</strain>
    </source>
</reference>
<sequence>MRNYDHNRVEFYSIEDMGAGHQLSKAEHILKNDLLQNYTDINDVIELYNIKKFFDCELRLNKWSDNEFIDFKNKVSTFGNIIGRFLSKINDDNIIVFYNDLLGGYISTFWELISNQGVYKKISAENFSYILTIDSHYIQSILIHKKLVEHFKAVIRSFLLDYSKSAEIILSIYEIKNEFRNKEMFLPKNLNNTDKENIIKKYLDSNCKNINYIEIIQNIRNRVDFFISDRIRLKAKRVFQEETDKIFKDRKDDSFLKFGVSVSFKRDAKTVKDTKMNDGKASFIYSFDYIKQNNDSYILFQNFRILFEYVDEQNRIELISKKNSLGVMERVIGLKSQNEYLISFGFKFSEMASHAHIVAYEQVLKNELGNTLENILQEIFTSFFHEKYNFASNSRILMPSKETTSFEKVRLLAPEFESVLKQYKLFIEDGFIDFELLQISSSPTSIKDIPSLNEKKYIYFNNENIEFLGCSNLFFSDQTMLAYVNPHKEKHYKCFFDLLANEDVNIKNYEDYQIHNINYLIDKKLINLDDYGYINITNFERVLILKDLYDNEVGAYYHYPDNFKNESENMAFESIVRFSSSLFSTPEQSYLNYFLNKSEFTNGLDLRNSYLHGTQANPEENHKHDFAYFTYLKLLVLVLLKIEDDLYIAQIENEFKRLNG</sequence>
<feature type="domain" description="RGS" evidence="1">
    <location>
        <begin position="137"/>
        <end position="266"/>
    </location>
</feature>
<organism evidence="2 3">
    <name type="scientific">Flavobacterium dankookense</name>
    <dbReference type="NCBI Taxonomy" id="706186"/>
    <lineage>
        <taxon>Bacteria</taxon>
        <taxon>Pseudomonadati</taxon>
        <taxon>Bacteroidota</taxon>
        <taxon>Flavobacteriia</taxon>
        <taxon>Flavobacteriales</taxon>
        <taxon>Flavobacteriaceae</taxon>
        <taxon>Flavobacterium</taxon>
    </lineage>
</organism>
<name>A0A4R6QG52_9FLAO</name>
<evidence type="ECO:0000259" key="1">
    <source>
        <dbReference type="PROSITE" id="PS50132"/>
    </source>
</evidence>